<dbReference type="SUPFAM" id="SSF158472">
    <property type="entry name" value="HAMP domain-like"/>
    <property type="match status" value="1"/>
</dbReference>
<dbReference type="InterPro" id="IPR050640">
    <property type="entry name" value="Bact_2-comp_sensor_kinase"/>
</dbReference>
<dbReference type="SUPFAM" id="SSF55874">
    <property type="entry name" value="ATPase domain of HSP90 chaperone/DNA topoisomerase II/histidine kinase"/>
    <property type="match status" value="1"/>
</dbReference>
<evidence type="ECO:0000256" key="4">
    <source>
        <dbReference type="ARBA" id="ARBA00022679"/>
    </source>
</evidence>
<keyword evidence="3" id="KW-0597">Phosphoprotein</keyword>
<dbReference type="HOGENOM" id="CLU_020473_6_1_9"/>
<dbReference type="GO" id="GO:0000155">
    <property type="term" value="F:phosphorelay sensor kinase activity"/>
    <property type="evidence" value="ECO:0007669"/>
    <property type="project" value="InterPro"/>
</dbReference>
<dbReference type="AlphaFoldDB" id="A0A0D5NNN6"/>
<feature type="transmembrane region" description="Helical" evidence="8">
    <location>
        <begin position="314"/>
        <end position="335"/>
    </location>
</feature>
<dbReference type="GO" id="GO:0005886">
    <property type="term" value="C:plasma membrane"/>
    <property type="evidence" value="ECO:0007669"/>
    <property type="project" value="UniProtKB-SubCell"/>
</dbReference>
<dbReference type="InterPro" id="IPR036890">
    <property type="entry name" value="HATPase_C_sf"/>
</dbReference>
<name>A0A0D5NNN6_9BACL</name>
<dbReference type="Pfam" id="PF00672">
    <property type="entry name" value="HAMP"/>
    <property type="match status" value="1"/>
</dbReference>
<protein>
    <recommendedName>
        <fullName evidence="9">HAMP domain-containing protein</fullName>
    </recommendedName>
</protein>
<keyword evidence="8" id="KW-1133">Transmembrane helix</keyword>
<dbReference type="Pfam" id="PF02518">
    <property type="entry name" value="HATPase_c"/>
    <property type="match status" value="1"/>
</dbReference>
<keyword evidence="2" id="KW-1003">Cell membrane</keyword>
<dbReference type="CDD" id="cd06225">
    <property type="entry name" value="HAMP"/>
    <property type="match status" value="1"/>
</dbReference>
<dbReference type="Pfam" id="PF06580">
    <property type="entry name" value="His_kinase"/>
    <property type="match status" value="1"/>
</dbReference>
<reference evidence="10 11" key="1">
    <citation type="journal article" date="2015" name="J. Biotechnol.">
        <title>Complete genome sequence of Paenibacillus beijingensis 7188(T) (=DSM 24997(T)), a novel rhizobacterium from jujube garden soil.</title>
        <authorList>
            <person name="Kwak Y."/>
            <person name="Shin J.H."/>
        </authorList>
    </citation>
    <scope>NUCLEOTIDE SEQUENCE [LARGE SCALE GENOMIC DNA]</scope>
    <source>
        <strain evidence="10 11">DSM 24997</strain>
    </source>
</reference>
<gene>
    <name evidence="10" type="ORF">VN24_22925</name>
</gene>
<evidence type="ECO:0000313" key="11">
    <source>
        <dbReference type="Proteomes" id="UP000032633"/>
    </source>
</evidence>
<dbReference type="SMART" id="SM00304">
    <property type="entry name" value="HAMP"/>
    <property type="match status" value="1"/>
</dbReference>
<evidence type="ECO:0000256" key="6">
    <source>
        <dbReference type="ARBA" id="ARBA00023136"/>
    </source>
</evidence>
<evidence type="ECO:0000256" key="1">
    <source>
        <dbReference type="ARBA" id="ARBA00004651"/>
    </source>
</evidence>
<feature type="compositionally biased region" description="Basic and acidic residues" evidence="7">
    <location>
        <begin position="598"/>
        <end position="612"/>
    </location>
</feature>
<comment type="subcellular location">
    <subcellularLocation>
        <location evidence="1">Cell membrane</location>
        <topology evidence="1">Multi-pass membrane protein</topology>
    </subcellularLocation>
</comment>
<accession>A0A0D5NNN6</accession>
<dbReference type="EMBL" id="CP011058">
    <property type="protein sequence ID" value="AJY76891.1"/>
    <property type="molecule type" value="Genomic_DNA"/>
</dbReference>
<keyword evidence="11" id="KW-1185">Reference proteome</keyword>
<sequence>MAKARTPSKLQILFYSVSLKRRIWLTFVLLITASLASAGTIAYLIAAKDIQRTAFQSSQDTVNQSAQIVNERLKNIGTAVRALMFSDAFQDMMLDVKQNDRSGYYKWLSLLQPAFSQVKFNDAMIHSILIATPIGDFYSTSNVRSAGNSFYESDMYAQFKALNRGFWTKGHRDPFFKDNAEVISLVAEGVLDLSEQMQNLDVFVVVNVKQADLVSLFMDNLTQTDKNYYFIDTSGDQVAVRDRNAQNNDFVTEPEFRRQLAIEAAGSFFYHHEGKQYLVNYSKLGVKEDWMIVGVQSKDKLLAQLNGIKRSTSYVIIGFVLLSLFISNRLTYVLLRPLVRLQKVMKRVADNDLTVRYESPYNDEVSQVGFRFNRMLDEIKQLIDDVKIRERDKRKAEIKALTAQMDPHFFYNTLNTIYCKSVLGENDDVNEMILALSQMFQLSLSGGRERIPLREELDHVRQYLAIQQKSYENLFVCLIEADQTALECLVPKIMIQPLVENCILHGFSDRTSGGEIRIAVTADRRRLQIMVEDNGSGFDPVKVRAGMMNPPGGRHGYALNNIVQRLKLFYGDDDDKIKLDKNESGGSRITLQLPRQEGGMEHHEPDDQALRY</sequence>
<dbReference type="Proteomes" id="UP000032633">
    <property type="component" value="Chromosome"/>
</dbReference>
<evidence type="ECO:0000313" key="10">
    <source>
        <dbReference type="EMBL" id="AJY76891.1"/>
    </source>
</evidence>
<dbReference type="InterPro" id="IPR010559">
    <property type="entry name" value="Sig_transdc_His_kin_internal"/>
</dbReference>
<evidence type="ECO:0000256" key="3">
    <source>
        <dbReference type="ARBA" id="ARBA00022553"/>
    </source>
</evidence>
<dbReference type="KEGG" id="pbj:VN24_22925"/>
<dbReference type="PANTHER" id="PTHR34220">
    <property type="entry name" value="SENSOR HISTIDINE KINASE YPDA"/>
    <property type="match status" value="1"/>
</dbReference>
<reference evidence="11" key="2">
    <citation type="submission" date="2015-03" db="EMBL/GenBank/DDBJ databases">
        <title>Genome sequence of Paenibacillus beijingensis strain DSM 24997T.</title>
        <authorList>
            <person name="Kwak Y."/>
            <person name="Shin J.-H."/>
        </authorList>
    </citation>
    <scope>NUCLEOTIDE SEQUENCE [LARGE SCALE GENOMIC DNA]</scope>
    <source>
        <strain evidence="11">DSM 24997</strain>
    </source>
</reference>
<proteinExistence type="predicted"/>
<feature type="region of interest" description="Disordered" evidence="7">
    <location>
        <begin position="580"/>
        <end position="612"/>
    </location>
</feature>
<evidence type="ECO:0000256" key="5">
    <source>
        <dbReference type="ARBA" id="ARBA00022777"/>
    </source>
</evidence>
<feature type="domain" description="HAMP" evidence="9">
    <location>
        <begin position="332"/>
        <end position="384"/>
    </location>
</feature>
<dbReference type="InterPro" id="IPR003660">
    <property type="entry name" value="HAMP_dom"/>
</dbReference>
<dbReference type="Gene3D" id="6.10.340.10">
    <property type="match status" value="1"/>
</dbReference>
<organism evidence="10 11">
    <name type="scientific">Paenibacillus beijingensis</name>
    <dbReference type="NCBI Taxonomy" id="1126833"/>
    <lineage>
        <taxon>Bacteria</taxon>
        <taxon>Bacillati</taxon>
        <taxon>Bacillota</taxon>
        <taxon>Bacilli</taxon>
        <taxon>Bacillales</taxon>
        <taxon>Paenibacillaceae</taxon>
        <taxon>Paenibacillus</taxon>
    </lineage>
</organism>
<dbReference type="InterPro" id="IPR003594">
    <property type="entry name" value="HATPase_dom"/>
</dbReference>
<keyword evidence="6 8" id="KW-0472">Membrane</keyword>
<keyword evidence="4" id="KW-0808">Transferase</keyword>
<dbReference type="PATRIC" id="fig|1126833.4.peg.5039"/>
<evidence type="ECO:0000256" key="7">
    <source>
        <dbReference type="SAM" id="MobiDB-lite"/>
    </source>
</evidence>
<dbReference type="RefSeq" id="WP_045672316.1">
    <property type="nucleotide sequence ID" value="NZ_CP011058.1"/>
</dbReference>
<evidence type="ECO:0000256" key="2">
    <source>
        <dbReference type="ARBA" id="ARBA00022475"/>
    </source>
</evidence>
<evidence type="ECO:0000259" key="9">
    <source>
        <dbReference type="PROSITE" id="PS50885"/>
    </source>
</evidence>
<dbReference type="Gene3D" id="3.30.565.10">
    <property type="entry name" value="Histidine kinase-like ATPase, C-terminal domain"/>
    <property type="match status" value="1"/>
</dbReference>
<keyword evidence="8" id="KW-0812">Transmembrane</keyword>
<dbReference type="STRING" id="1126833.VN24_22925"/>
<dbReference type="PANTHER" id="PTHR34220:SF7">
    <property type="entry name" value="SENSOR HISTIDINE KINASE YPDA"/>
    <property type="match status" value="1"/>
</dbReference>
<evidence type="ECO:0000256" key="8">
    <source>
        <dbReference type="SAM" id="Phobius"/>
    </source>
</evidence>
<dbReference type="PROSITE" id="PS50885">
    <property type="entry name" value="HAMP"/>
    <property type="match status" value="1"/>
</dbReference>
<keyword evidence="5" id="KW-0418">Kinase</keyword>